<name>A0A1S7RVB8_9HYPH</name>
<dbReference type="EMBL" id="FBWK01000050">
    <property type="protein sequence ID" value="CUX57897.1"/>
    <property type="molecule type" value="Genomic_DNA"/>
</dbReference>
<evidence type="ECO:0000313" key="1">
    <source>
        <dbReference type="EMBL" id="CUX57897.1"/>
    </source>
</evidence>
<organism evidence="1 2">
    <name type="scientific">Agrobacterium tomkonis CFBP 6623</name>
    <dbReference type="NCBI Taxonomy" id="1183432"/>
    <lineage>
        <taxon>Bacteria</taxon>
        <taxon>Pseudomonadati</taxon>
        <taxon>Pseudomonadota</taxon>
        <taxon>Alphaproteobacteria</taxon>
        <taxon>Hyphomicrobiales</taxon>
        <taxon>Rhizobiaceae</taxon>
        <taxon>Rhizobium/Agrobacterium group</taxon>
        <taxon>Agrobacterium</taxon>
        <taxon>Agrobacterium tumefaciens complex</taxon>
    </lineage>
</organism>
<proteinExistence type="predicted"/>
<keyword evidence="2" id="KW-1185">Reference proteome</keyword>
<sequence>MAGKREEHLDVVVKTEAGKTLQFRSGEDDAHHGPAELFHPRNIEAAQLDGVAMTFRSTVRNGGFNAVGYAHAVVFRGMLPTGSAVSLSRIGVRDDR</sequence>
<reference evidence="2" key="1">
    <citation type="submission" date="2016-01" db="EMBL/GenBank/DDBJ databases">
        <authorList>
            <person name="Regsiter A."/>
            <person name="william w."/>
        </authorList>
    </citation>
    <scope>NUCLEOTIDE SEQUENCE [LARGE SCALE GENOMIC DNA]</scope>
    <source>
        <strain evidence="2">CFBP 6623</strain>
    </source>
</reference>
<dbReference type="Proteomes" id="UP000191988">
    <property type="component" value="Unassembled WGS sequence"/>
</dbReference>
<dbReference type="STRING" id="1183432.AGR3A_Lc140419"/>
<gene>
    <name evidence="1" type="ORF">AGR3A_Lc140419</name>
</gene>
<protein>
    <submittedName>
        <fullName evidence="1">Uncharacterized protein</fullName>
    </submittedName>
</protein>
<evidence type="ECO:0000313" key="2">
    <source>
        <dbReference type="Proteomes" id="UP000191988"/>
    </source>
</evidence>
<dbReference type="AlphaFoldDB" id="A0A1S7RVB8"/>
<accession>A0A1S7RVB8</accession>